<organism evidence="1">
    <name type="scientific">Hydatigena taeniaeformis</name>
    <name type="common">Feline tapeworm</name>
    <name type="synonym">Taenia taeniaeformis</name>
    <dbReference type="NCBI Taxonomy" id="6205"/>
    <lineage>
        <taxon>Eukaryota</taxon>
        <taxon>Metazoa</taxon>
        <taxon>Spiralia</taxon>
        <taxon>Lophotrochozoa</taxon>
        <taxon>Platyhelminthes</taxon>
        <taxon>Cestoda</taxon>
        <taxon>Eucestoda</taxon>
        <taxon>Cyclophyllidea</taxon>
        <taxon>Taeniidae</taxon>
        <taxon>Hydatigera</taxon>
    </lineage>
</organism>
<dbReference type="PANTHER" id="PTHR36983:SF2">
    <property type="entry name" value="DNAJ HOMOLOG SUBFAMILY C MEMBER 13"/>
    <property type="match status" value="1"/>
</dbReference>
<dbReference type="WBParaSite" id="TTAC_0000411401-mRNA-1">
    <property type="protein sequence ID" value="TTAC_0000411401-mRNA-1"/>
    <property type="gene ID" value="TTAC_0000411401"/>
</dbReference>
<dbReference type="PANTHER" id="PTHR36983">
    <property type="entry name" value="DNAJ HOMOLOG SUBFAMILY C MEMBER 13"/>
    <property type="match status" value="1"/>
</dbReference>
<protein>
    <submittedName>
        <fullName evidence="1">RYDR_ITPR domain-containing protein</fullName>
    </submittedName>
</protein>
<sequence>LEVVCVGGVYLQLYVSQAAGRWMLRQPEAFLEALMNRLLETFNQKSTGADPGLLRLLSRSALQLFTDRPGLLDGLPKKGFAHRIIDLCPAVKEPEEARTCALLMHAMSSSKLCVGAMVERETIAGYRHVIDYCVGEELGTIGETFFNIFNTTGCDPLVAQALKCDLIDFLLQTLQRGLPVSVREPGQCRAYIVKALKAMQKNPLYGAQVSVVQLSFFGIPPKEICVKLPKFSRWSEFRDQSHALFLTNAPQSATLASAYLTAGAGGSSMHAGFITSGVSSGATGTGAAGGAASAVGAAGAVASGATVAGTALGPGGVPIAPPEPRP</sequence>
<dbReference type="GO" id="GO:0010008">
    <property type="term" value="C:endosome membrane"/>
    <property type="evidence" value="ECO:0007669"/>
    <property type="project" value="TreeGrafter"/>
</dbReference>
<accession>A0A0R3WTM4</accession>
<dbReference type="GO" id="GO:2000641">
    <property type="term" value="P:regulation of early endosome to late endosome transport"/>
    <property type="evidence" value="ECO:0007669"/>
    <property type="project" value="InterPro"/>
</dbReference>
<evidence type="ECO:0000313" key="1">
    <source>
        <dbReference type="WBParaSite" id="TTAC_0000411401-mRNA-1"/>
    </source>
</evidence>
<name>A0A0R3WTM4_HYDTA</name>
<dbReference type="AlphaFoldDB" id="A0A0R3WTM4"/>
<dbReference type="InterPro" id="IPR044978">
    <property type="entry name" value="GRV2/DNAJC13"/>
</dbReference>
<dbReference type="GO" id="GO:0007032">
    <property type="term" value="P:endosome organization"/>
    <property type="evidence" value="ECO:0007669"/>
    <property type="project" value="InterPro"/>
</dbReference>
<dbReference type="GO" id="GO:0006898">
    <property type="term" value="P:receptor-mediated endocytosis"/>
    <property type="evidence" value="ECO:0007669"/>
    <property type="project" value="TreeGrafter"/>
</dbReference>
<proteinExistence type="predicted"/>
<dbReference type="STRING" id="6205.A0A0R3WTM4"/>
<reference evidence="1" key="1">
    <citation type="submission" date="2017-02" db="UniProtKB">
        <authorList>
            <consortium name="WormBaseParasite"/>
        </authorList>
    </citation>
    <scope>IDENTIFICATION</scope>
</reference>